<accession>A0AA86U851</accession>
<reference evidence="7 12" key="2">
    <citation type="submission" date="2024-07" db="EMBL/GenBank/DDBJ databases">
        <authorList>
            <person name="Akdeniz Z."/>
        </authorList>
    </citation>
    <scope>NUCLEOTIDE SEQUENCE [LARGE SCALE GENOMIC DNA]</scope>
</reference>
<reference evidence="5" key="1">
    <citation type="submission" date="2023-06" db="EMBL/GenBank/DDBJ databases">
        <authorList>
            <person name="Kurt Z."/>
        </authorList>
    </citation>
    <scope>NUCLEOTIDE SEQUENCE</scope>
</reference>
<dbReference type="SMART" id="SM00717">
    <property type="entry name" value="SANT"/>
    <property type="match status" value="2"/>
</dbReference>
<dbReference type="Proteomes" id="UP001642409">
    <property type="component" value="Unassembled WGS sequence"/>
</dbReference>
<dbReference type="EMBL" id="CATOUU010000170">
    <property type="protein sequence ID" value="CAI9918943.1"/>
    <property type="molecule type" value="Genomic_DNA"/>
</dbReference>
<dbReference type="EMBL" id="CAXDID020000326">
    <property type="protein sequence ID" value="CAL6077355.1"/>
    <property type="molecule type" value="Genomic_DNA"/>
</dbReference>
<dbReference type="PANTHER" id="PTHR45614:SF25">
    <property type="entry name" value="MYB PROTEIN"/>
    <property type="match status" value="1"/>
</dbReference>
<evidence type="ECO:0000313" key="6">
    <source>
        <dbReference type="EMBL" id="CAI9974378.1"/>
    </source>
</evidence>
<proteinExistence type="predicted"/>
<evidence type="ECO:0000313" key="9">
    <source>
        <dbReference type="EMBL" id="CAL6077355.1"/>
    </source>
</evidence>
<dbReference type="GO" id="GO:0000981">
    <property type="term" value="F:DNA-binding transcription factor activity, RNA polymerase II-specific"/>
    <property type="evidence" value="ECO:0007669"/>
    <property type="project" value="TreeGrafter"/>
</dbReference>
<evidence type="ECO:0000313" key="3">
    <source>
        <dbReference type="EMBL" id="CAI9930395.1"/>
    </source>
</evidence>
<dbReference type="EMBL" id="CATOUU010000759">
    <property type="protein sequence ID" value="CAI9946251.1"/>
    <property type="molecule type" value="Genomic_DNA"/>
</dbReference>
<sequence>MVSYNKWTQAEKELLEQLASSYHSGINWNQIAAKFVSRTPKQCYDCYTLMKKSSGFERQYIKWTKQEEDQFIEYIQKVGVNWPRIQQDLFPQRSISQLKNKYRQSIQHLMHEKPSNASVSATETTVSQVDIIEQLKMILQ</sequence>
<evidence type="ECO:0000259" key="1">
    <source>
        <dbReference type="PROSITE" id="PS50090"/>
    </source>
</evidence>
<dbReference type="EMBL" id="CATOUU010000464">
    <property type="protein sequence ID" value="CAI9930395.1"/>
    <property type="molecule type" value="Genomic_DNA"/>
</dbReference>
<dbReference type="EMBL" id="CAXDID020000287">
    <property type="protein sequence ID" value="CAL6070837.1"/>
    <property type="molecule type" value="Genomic_DNA"/>
</dbReference>
<protein>
    <recommendedName>
        <fullName evidence="1">Myb-like domain-containing protein</fullName>
    </recommendedName>
</protein>
<dbReference type="PANTHER" id="PTHR45614">
    <property type="entry name" value="MYB PROTEIN-RELATED"/>
    <property type="match status" value="1"/>
</dbReference>
<feature type="domain" description="Myb-like" evidence="1">
    <location>
        <begin position="1"/>
        <end position="51"/>
    </location>
</feature>
<gene>
    <name evidence="3" type="ORF">HINF_LOCUS18040</name>
    <name evidence="7" type="ORF">HINF_LOCUS2670</name>
    <name evidence="4" type="ORF">HINF_LOCUS33896</name>
    <name evidence="5" type="ORF">HINF_LOCUS34440</name>
    <name evidence="8" type="ORF">HINF_LOCUS54854</name>
    <name evidence="9" type="ORF">HINF_LOCUS58240</name>
    <name evidence="6" type="ORF">HINF_LOCUS62023</name>
    <name evidence="2" type="ORF">HINF_LOCUS6588</name>
    <name evidence="10" type="ORF">HINF_LOCUS73947</name>
    <name evidence="11" type="ORF">HINF_LOCUS77473</name>
</gene>
<dbReference type="SUPFAM" id="SSF46689">
    <property type="entry name" value="Homeodomain-like"/>
    <property type="match status" value="2"/>
</dbReference>
<dbReference type="EMBL" id="CATOUU010001143">
    <property type="protein sequence ID" value="CAI9974378.1"/>
    <property type="molecule type" value="Genomic_DNA"/>
</dbReference>
<name>A0AA86U851_9EUKA</name>
<dbReference type="EMBL" id="CATOUU010000765">
    <property type="protein sequence ID" value="CAI9946795.1"/>
    <property type="molecule type" value="Genomic_DNA"/>
</dbReference>
<dbReference type="PROSITE" id="PS50090">
    <property type="entry name" value="MYB_LIKE"/>
    <property type="match status" value="2"/>
</dbReference>
<dbReference type="Pfam" id="PF00249">
    <property type="entry name" value="Myb_DNA-binding"/>
    <property type="match status" value="1"/>
</dbReference>
<dbReference type="GO" id="GO:0005634">
    <property type="term" value="C:nucleus"/>
    <property type="evidence" value="ECO:0007669"/>
    <property type="project" value="TreeGrafter"/>
</dbReference>
<dbReference type="EMBL" id="CAXDID020000763">
    <property type="protein sequence ID" value="CAL6113363.1"/>
    <property type="molecule type" value="Genomic_DNA"/>
</dbReference>
<evidence type="ECO:0000313" key="11">
    <source>
        <dbReference type="EMBL" id="CAL6113363.1"/>
    </source>
</evidence>
<dbReference type="InterPro" id="IPR001005">
    <property type="entry name" value="SANT/Myb"/>
</dbReference>
<feature type="domain" description="Myb-like" evidence="1">
    <location>
        <begin position="62"/>
        <end position="106"/>
    </location>
</feature>
<dbReference type="EMBL" id="CAXDID020000005">
    <property type="protein sequence ID" value="CAL5974072.1"/>
    <property type="molecule type" value="Genomic_DNA"/>
</dbReference>
<dbReference type="InterPro" id="IPR050560">
    <property type="entry name" value="MYB_TF"/>
</dbReference>
<comment type="caution">
    <text evidence="5">The sequence shown here is derived from an EMBL/GenBank/DDBJ whole genome shotgun (WGS) entry which is preliminary data.</text>
</comment>
<dbReference type="EMBL" id="CAXDID020000617">
    <property type="protein sequence ID" value="CAL6106784.1"/>
    <property type="molecule type" value="Genomic_DNA"/>
</dbReference>
<dbReference type="Pfam" id="PF13921">
    <property type="entry name" value="Myb_DNA-bind_6"/>
    <property type="match status" value="1"/>
</dbReference>
<evidence type="ECO:0000313" key="8">
    <source>
        <dbReference type="EMBL" id="CAL6070837.1"/>
    </source>
</evidence>
<dbReference type="Gene3D" id="1.10.10.60">
    <property type="entry name" value="Homeodomain-like"/>
    <property type="match status" value="2"/>
</dbReference>
<evidence type="ECO:0000313" key="12">
    <source>
        <dbReference type="Proteomes" id="UP001642409"/>
    </source>
</evidence>
<dbReference type="CDD" id="cd00167">
    <property type="entry name" value="SANT"/>
    <property type="match status" value="2"/>
</dbReference>
<evidence type="ECO:0000313" key="5">
    <source>
        <dbReference type="EMBL" id="CAI9946795.1"/>
    </source>
</evidence>
<evidence type="ECO:0000313" key="4">
    <source>
        <dbReference type="EMBL" id="CAI9946251.1"/>
    </source>
</evidence>
<organism evidence="5">
    <name type="scientific">Hexamita inflata</name>
    <dbReference type="NCBI Taxonomy" id="28002"/>
    <lineage>
        <taxon>Eukaryota</taxon>
        <taxon>Metamonada</taxon>
        <taxon>Diplomonadida</taxon>
        <taxon>Hexamitidae</taxon>
        <taxon>Hexamitinae</taxon>
        <taxon>Hexamita</taxon>
    </lineage>
</organism>
<dbReference type="GO" id="GO:0000978">
    <property type="term" value="F:RNA polymerase II cis-regulatory region sequence-specific DNA binding"/>
    <property type="evidence" value="ECO:0007669"/>
    <property type="project" value="TreeGrafter"/>
</dbReference>
<dbReference type="InterPro" id="IPR009057">
    <property type="entry name" value="Homeodomain-like_sf"/>
</dbReference>
<evidence type="ECO:0000313" key="10">
    <source>
        <dbReference type="EMBL" id="CAL6106784.1"/>
    </source>
</evidence>
<evidence type="ECO:0000313" key="7">
    <source>
        <dbReference type="EMBL" id="CAL5974072.1"/>
    </source>
</evidence>
<dbReference type="AlphaFoldDB" id="A0AA86U851"/>
<evidence type="ECO:0000313" key="2">
    <source>
        <dbReference type="EMBL" id="CAI9918943.1"/>
    </source>
</evidence>
<keyword evidence="12" id="KW-1185">Reference proteome</keyword>